<feature type="transmembrane region" description="Helical" evidence="2">
    <location>
        <begin position="62"/>
        <end position="80"/>
    </location>
</feature>
<keyword evidence="2" id="KW-0812">Transmembrane</keyword>
<feature type="region of interest" description="Disordered" evidence="1">
    <location>
        <begin position="677"/>
        <end position="704"/>
    </location>
</feature>
<dbReference type="GeneID" id="64625776"/>
<feature type="transmembrane region" description="Helical" evidence="2">
    <location>
        <begin position="100"/>
        <end position="124"/>
    </location>
</feature>
<feature type="region of interest" description="Disordered" evidence="1">
    <location>
        <begin position="993"/>
        <end position="1086"/>
    </location>
</feature>
<dbReference type="AlphaFoldDB" id="A0A9P7J6W5"/>
<sequence length="1156" mass="125280">MIPFIPTLILAFVSFISSAFVIFRIVIPILPPHPLSRRVAPSEFGLPDYNFRSLSSADKSHLWLASLDILALCVFIWQAFSEYYGGPAAYGEARDAASSARLWFALTIRQTCLFVVSALTLIHIRMGRSVSFGYRHWMLWAPTMLLGFTSTVLSGVIAGVGVPSFFVGLLAYSTTVAVLSSASFGSLVYTLVVIRRNLAALNDPADSWPPAKEVEDKPRPSFATEDVDVLREGSSWLTSDAGSTHQDSVSNWSFSTHQTHPRSGSLRVDCAMASKTSLVPKSSYWFDPPTPVTGDVLFPPVPALPSSHPPSPTDALSSDPDPFRRDTPIRPRLGSQSSWLTSPSGSQISHSAWSYPTSHQGGVSAIDLNAELLPQCNRPLTPALSSARVLGGYGYQGDSERGIASLAYNGNDVDISIYRYACWMMTIWVPLAFSLPYILSFVGNGFVSSATPLLLALSVTLSSPLLAMNIIMRSPIPIPTGLFEVHSEPPSVCMRAPSPAVTLTDCNREYKRSGSVTVVEERRSGDVWLSQGDAVDGKGKLSRALGLMTPVPRLAVLPPDGEKEDGEMTPPLPMQTESESFNTSVFPNTPQSAEFGRIRKQSVQSRISGDEFASRIMVAQRHYSALATTVVVTASPEKQGGDLLTVTTGAGMEKRKSVLSGSSHLRSRSVSSVIGQAISTDYGPGPSPSRPPSQPLPPTPPNVRLAKQQSMRTLIHRKSYSSGYSFGAVVNDDVNEIDVLTAGVLPLLVPGLRVGSDVKIKDFEFEFDPPISSTVTKKKRLPASRTQKDNGDFGVLAKGDWESTALHSTLANGKVRPKKASAHKRHHFSLSSLGLRKDTANALKSEISRALATKIGGYATVNDGRRNTVWGGESVSNLLAHPPVHVDKQLVQNGASLGRTISTRTLGLRAEVLHGMESARTSVVTLDTATILPPSSAASTVTLFDPMAEFDPAAQSTPLQEKECHFARKYQAAAMPRSQLTSKRSSIVYIRSSEEHAQAPTEPEARPPTERNITNDMTSRTLAQWSSRVVKPLILKSSNQRKDATEPATKSSSNSLRTLSLLKDRDSNHNNTGDVASNGFAGTRPLVLGKKKPKSMKEHDENVAPSASSVNKHLKPLTLSRTESSKVRGILRKDETLPRVMVRPPSDRMESIYEVR</sequence>
<feature type="transmembrane region" description="Helical" evidence="2">
    <location>
        <begin position="172"/>
        <end position="194"/>
    </location>
</feature>
<feature type="compositionally biased region" description="Basic and acidic residues" evidence="1">
    <location>
        <begin position="993"/>
        <end position="1009"/>
    </location>
</feature>
<evidence type="ECO:0000313" key="3">
    <source>
        <dbReference type="EMBL" id="KAG1805695.1"/>
    </source>
</evidence>
<dbReference type="OrthoDB" id="2529242at2759"/>
<feature type="compositionally biased region" description="Polar residues" evidence="1">
    <location>
        <begin position="334"/>
        <end position="343"/>
    </location>
</feature>
<evidence type="ECO:0000313" key="4">
    <source>
        <dbReference type="Proteomes" id="UP000807769"/>
    </source>
</evidence>
<feature type="compositionally biased region" description="Polar residues" evidence="1">
    <location>
        <begin position="1012"/>
        <end position="1027"/>
    </location>
</feature>
<feature type="compositionally biased region" description="Low complexity" evidence="1">
    <location>
        <begin position="1051"/>
        <end position="1061"/>
    </location>
</feature>
<feature type="compositionally biased region" description="Pro residues" evidence="1">
    <location>
        <begin position="685"/>
        <end position="701"/>
    </location>
</feature>
<accession>A0A9P7J6W5</accession>
<organism evidence="3 4">
    <name type="scientific">Suillus subaureus</name>
    <dbReference type="NCBI Taxonomy" id="48587"/>
    <lineage>
        <taxon>Eukaryota</taxon>
        <taxon>Fungi</taxon>
        <taxon>Dikarya</taxon>
        <taxon>Basidiomycota</taxon>
        <taxon>Agaricomycotina</taxon>
        <taxon>Agaricomycetes</taxon>
        <taxon>Agaricomycetidae</taxon>
        <taxon>Boletales</taxon>
        <taxon>Suillineae</taxon>
        <taxon>Suillaceae</taxon>
        <taxon>Suillus</taxon>
    </lineage>
</organism>
<feature type="transmembrane region" description="Helical" evidence="2">
    <location>
        <begin position="6"/>
        <end position="27"/>
    </location>
</feature>
<protein>
    <submittedName>
        <fullName evidence="3">Uncharacterized protein</fullName>
    </submittedName>
</protein>
<proteinExistence type="predicted"/>
<keyword evidence="2" id="KW-0472">Membrane</keyword>
<feature type="compositionally biased region" description="Pro residues" evidence="1">
    <location>
        <begin position="299"/>
        <end position="312"/>
    </location>
</feature>
<keyword evidence="2" id="KW-1133">Transmembrane helix</keyword>
<dbReference type="RefSeq" id="XP_041187393.1">
    <property type="nucleotide sequence ID" value="XM_041331759.1"/>
</dbReference>
<feature type="region of interest" description="Disordered" evidence="1">
    <location>
        <begin position="239"/>
        <end position="265"/>
    </location>
</feature>
<feature type="transmembrane region" description="Helical" evidence="2">
    <location>
        <begin position="145"/>
        <end position="166"/>
    </location>
</feature>
<name>A0A9P7J6W5_9AGAM</name>
<reference evidence="3" key="1">
    <citation type="journal article" date="2020" name="New Phytol.">
        <title>Comparative genomics reveals dynamic genome evolution in host specialist ectomycorrhizal fungi.</title>
        <authorList>
            <person name="Lofgren L.A."/>
            <person name="Nguyen N.H."/>
            <person name="Vilgalys R."/>
            <person name="Ruytinx J."/>
            <person name="Liao H.L."/>
            <person name="Branco S."/>
            <person name="Kuo A."/>
            <person name="LaButti K."/>
            <person name="Lipzen A."/>
            <person name="Andreopoulos W."/>
            <person name="Pangilinan J."/>
            <person name="Riley R."/>
            <person name="Hundley H."/>
            <person name="Na H."/>
            <person name="Barry K."/>
            <person name="Grigoriev I.V."/>
            <person name="Stajich J.E."/>
            <person name="Kennedy P.G."/>
        </authorList>
    </citation>
    <scope>NUCLEOTIDE SEQUENCE</scope>
    <source>
        <strain evidence="3">MN1</strain>
    </source>
</reference>
<evidence type="ECO:0000256" key="2">
    <source>
        <dbReference type="SAM" id="Phobius"/>
    </source>
</evidence>
<dbReference type="Proteomes" id="UP000807769">
    <property type="component" value="Unassembled WGS sequence"/>
</dbReference>
<feature type="compositionally biased region" description="Polar residues" evidence="1">
    <location>
        <begin position="239"/>
        <end position="262"/>
    </location>
</feature>
<dbReference type="EMBL" id="JABBWG010000051">
    <property type="protein sequence ID" value="KAG1805695.1"/>
    <property type="molecule type" value="Genomic_DNA"/>
</dbReference>
<comment type="caution">
    <text evidence="3">The sequence shown here is derived from an EMBL/GenBank/DDBJ whole genome shotgun (WGS) entry which is preliminary data.</text>
</comment>
<feature type="region of interest" description="Disordered" evidence="1">
    <location>
        <begin position="298"/>
        <end position="343"/>
    </location>
</feature>
<gene>
    <name evidence="3" type="ORF">BJ212DRAFT_1283404</name>
</gene>
<keyword evidence="4" id="KW-1185">Reference proteome</keyword>
<evidence type="ECO:0000256" key="1">
    <source>
        <dbReference type="SAM" id="MobiDB-lite"/>
    </source>
</evidence>
<feature type="transmembrane region" description="Helical" evidence="2">
    <location>
        <begin position="420"/>
        <end position="439"/>
    </location>
</feature>